<evidence type="ECO:0000256" key="1">
    <source>
        <dbReference type="SAM" id="Coils"/>
    </source>
</evidence>
<feature type="compositionally biased region" description="Basic and acidic residues" evidence="2">
    <location>
        <begin position="1074"/>
        <end position="1093"/>
    </location>
</feature>
<name>A0AAN7U8N3_9MYCE</name>
<dbReference type="EMBL" id="JAVFKY010000001">
    <property type="protein sequence ID" value="KAK5583421.1"/>
    <property type="molecule type" value="Genomic_DNA"/>
</dbReference>
<protein>
    <recommendedName>
        <fullName evidence="5">Actin-binding protein F</fullName>
    </recommendedName>
</protein>
<evidence type="ECO:0008006" key="5">
    <source>
        <dbReference type="Google" id="ProtNLM"/>
    </source>
</evidence>
<comment type="caution">
    <text evidence="3">The sequence shown here is derived from an EMBL/GenBank/DDBJ whole genome shotgun (WGS) entry which is preliminary data.</text>
</comment>
<organism evidence="3 4">
    <name type="scientific">Dictyostelium firmibasis</name>
    <dbReference type="NCBI Taxonomy" id="79012"/>
    <lineage>
        <taxon>Eukaryota</taxon>
        <taxon>Amoebozoa</taxon>
        <taxon>Evosea</taxon>
        <taxon>Eumycetozoa</taxon>
        <taxon>Dictyostelia</taxon>
        <taxon>Dictyosteliales</taxon>
        <taxon>Dictyosteliaceae</taxon>
        <taxon>Dictyostelium</taxon>
    </lineage>
</organism>
<feature type="compositionally biased region" description="Low complexity" evidence="2">
    <location>
        <begin position="2014"/>
        <end position="2031"/>
    </location>
</feature>
<accession>A0AAN7U8N3</accession>
<reference evidence="3 4" key="1">
    <citation type="submission" date="2023-11" db="EMBL/GenBank/DDBJ databases">
        <title>Dfirmibasis_genome.</title>
        <authorList>
            <person name="Edelbroek B."/>
            <person name="Kjellin J."/>
            <person name="Jerlstrom-Hultqvist J."/>
            <person name="Soderbom F."/>
        </authorList>
    </citation>
    <scope>NUCLEOTIDE SEQUENCE [LARGE SCALE GENOMIC DNA]</scope>
    <source>
        <strain evidence="3 4">TNS-C-14</strain>
    </source>
</reference>
<feature type="coiled-coil region" evidence="1">
    <location>
        <begin position="2117"/>
        <end position="2161"/>
    </location>
</feature>
<feature type="region of interest" description="Disordered" evidence="2">
    <location>
        <begin position="1925"/>
        <end position="2078"/>
    </location>
</feature>
<evidence type="ECO:0000313" key="4">
    <source>
        <dbReference type="Proteomes" id="UP001344447"/>
    </source>
</evidence>
<gene>
    <name evidence="3" type="ORF">RB653_005014</name>
</gene>
<dbReference type="PANTHER" id="PTHR13595:SF4">
    <property type="entry name" value="CHROMOSOME UNDETERMINED SCAFFOLD_77, WHOLE GENOME SHOTGUN SEQUENCE"/>
    <property type="match status" value="1"/>
</dbReference>
<dbReference type="Proteomes" id="UP001344447">
    <property type="component" value="Unassembled WGS sequence"/>
</dbReference>
<feature type="compositionally biased region" description="Basic and acidic residues" evidence="2">
    <location>
        <begin position="1948"/>
        <end position="1997"/>
    </location>
</feature>
<keyword evidence="1" id="KW-0175">Coiled coil</keyword>
<feature type="compositionally biased region" description="Acidic residues" evidence="2">
    <location>
        <begin position="2050"/>
        <end position="2069"/>
    </location>
</feature>
<feature type="compositionally biased region" description="Basic and acidic residues" evidence="2">
    <location>
        <begin position="2036"/>
        <end position="2049"/>
    </location>
</feature>
<feature type="region of interest" description="Disordered" evidence="2">
    <location>
        <begin position="67"/>
        <end position="86"/>
    </location>
</feature>
<feature type="region of interest" description="Disordered" evidence="2">
    <location>
        <begin position="1070"/>
        <end position="1104"/>
    </location>
</feature>
<evidence type="ECO:0000256" key="2">
    <source>
        <dbReference type="SAM" id="MobiDB-lite"/>
    </source>
</evidence>
<proteinExistence type="predicted"/>
<evidence type="ECO:0000313" key="3">
    <source>
        <dbReference type="EMBL" id="KAK5583421.1"/>
    </source>
</evidence>
<dbReference type="PANTHER" id="PTHR13595">
    <property type="entry name" value="ARL6IP4 PROTEIN"/>
    <property type="match status" value="1"/>
</dbReference>
<keyword evidence="4" id="KW-1185">Reference proteome</keyword>
<sequence>MTVSNNKKFEENYVLACDIEEKEKLLGTLIGGSPQYFYYNVIHLLNVDPTLSDSKNREKYQRLMKDWSPESKPTIPTPYGASNPSHESIQQYKSIDLRQKLLSFRQENTNPSALTNNVNDMFEELRYLFGLTFSYTQTTHQTIDTPVTSSHDDKSDSTLDESIVNKKTVIESIINNYPYKADYITPNSFEYVLNNYSLPEAVEKKIVQKLKYPIVSNDKLQQLLSNHKGSFGSLALHQNLTLEQMEKYIEKNPENLDSVYVKSYLEKLTPTNELHDWETIKSAQDHFYQTASKFVTTLPNSLNTYKLLVYHHYIKFQIADNKYDQSTIEKYFQLPRDTYYYIEPVDRLKPNPQLSKFNDSFNGLKPVSQDDDEKLISFLLKKLFLKENSIKPYQSYFRPTYLNLLLAESKLLSNDSSPEKWIEIIDNHSKVQELKDRVDIEFLPTNREYYHPDDDVVIDCAIKNVNTLLVKVFEISTFNYYKSENKKIDSNINLDGLIASQELSFDYSDQPPIQKSDKKFDFPSLKGKRGIFVIEFIGNGKSSRSMIQKGDLHFISETSPIGQVIKVIDQDSIKVQKSSVYIDGNTYKSNEDGDIKIPFSSTTSQKNIILMANIGDSDVFASLKKFTHQSEQYSLSGGIFVDNSCLLQNEKAPIVVRVKLFLGDTQISNNYLEEPSLTITSSDNSESPVVNSKEIKPFVLYDNKESIYQYKVQEGLNSLNVRFEAKVRALSRNNNQETLSFEASFQVNTINNTDQISEYYLERCVAKDGSLAYQLCHLGKGGDPLSHGDVSLEFQHWLTTERIYTTLKTDKNGIIHLGALNDVQQLNVNGLHSTFTFPIKRQQQFTYPNQINIKLGELIRLPYLGNEKSVSHSQINFFQLGGSDDKNFVVHDLLKKSVNIENKNELVIGGLDIGRYLLILAGSIQSCSTTEILIDVVDGQVREGYLVGPSRILSYKESIAKSLFFDTTVDAKHNQLQVKFKNYTPSTRVHVFSSYFEPTNSLDASLSLTNGSLSYQEYSVKPKSLYFNGRSLGDEVNYILNRKTTKKLLPGNSLKKPSILVQPWSIGKTTHSQDSLKESSKFRNAEAMDERSSRNRRMEKRREVGATRSPFLEFLSHPSILLLNLEPSADTGIVNVDLSQLIEAGSTIYIYAVDNDSIFTKEIAIDKSTSINHFKDTKLVRPLDSSLHYKEEKLITPVVQNSPFEILNVNSSKYTVYDSLDKVLSLMKTLNKSYLQDFSFISEWESLSFEKKKEKFSKFTCHELNFFIFKKDKEFFGQVVLPLIQTKGYKTFIDHFLCGDKKNLEIFIIDSNRFNTLNALEMVLLGELFPEHSDSISNLFKQKVNFSPISPSQYDTNFKIALNQLDTDMESLKDDSDEFPNSRNLSSIGGGGVNFYDSNNNNNNNNNNKNIATMAFCSNMSAANAPGMSMKKKMVSRESDMKLGSAGPPPPMASMGAPTPMLMRAVPSPAPPPPAPTTRAYEAPQLYQPIEKTEELAETYYYKQLNPHSSLIPVNEFWLDYANHIAKNNQNKSPFVSKYIAFSNSSFAESMMALSVLDLPFTVKDNTTQVRPKNGKLSMKPTTPIVVFHQELVSGDIEKQSDILVTQHFFDPQNQYSYNDGENEEIYIDDQFLVSKVYCAMVVIANLSSKQKKLDVLLEIPKGSIAVGPSPFVTRSKSVNLSAYSTTRLQYHFYFPESGRFPHFPAHVSEKQNIIASVVPFTFNVVLKPSIVNHLSWEYIANQGTVESILDYLTKGNLYRVDFYHLYHRYNDKKIWEKVIEHLKKLKFYESTTWSFSIHHKNFFYLKDYLSERVHSLSLKSIDAPSIYIDPFENNFIKFLEYSPLVNSRTHQIGDERKILNNKLSNQYYEFCSLLSFKLDPSDTELLSLAYYLLLQDRFEESIKIMKRIGKHPVLTPKLLLSSATINDSKPSSHSTLSNTASTTTIDSAKDKKKLEKEEKQREKERKQKEKEEKKKEKEELKRKEKEEKKKKEEEKKSKKKSGSEVSSPSADPTIATSTTQTSSTIANAASPTSTTHHDPIKPEKIASDDEHDDEHEGDDDDEDDDEPLIDMSEFNPPSCLPEMKVQYDYLLSYLDFFNPNPTVAAENSKKYENYPVQRWNSLFKDLRNKVDQVSNKDSVEIDYEKEIDRERRQNKMASNEPTFDISSESNRTISVNYSNLVDITVSYYVMDIEHLFSANPFVQQELGHFLYVSPNKKESFLLKDKSGTFNFKIPDEFSNSNVVIDVVSAQIHHNITVYSNNLSVYITEKVGQLRVVHKQKSQPISKTYIKVYSKNKNGVVEFFKDGYTDIAGYFDYSTVSTLDISNVSKLSILVLSNQYGAVIKEAKPPGF</sequence>
<feature type="compositionally biased region" description="Polar residues" evidence="2">
    <location>
        <begin position="1925"/>
        <end position="1947"/>
    </location>
</feature>